<gene>
    <name evidence="2" type="ORF">A7A78_01580</name>
</gene>
<feature type="transmembrane region" description="Helical" evidence="1">
    <location>
        <begin position="7"/>
        <end position="27"/>
    </location>
</feature>
<reference evidence="2 3" key="1">
    <citation type="submission" date="2016-05" db="EMBL/GenBank/DDBJ databases">
        <title>Genome sequencing of Vitellibacter soesokkakensis RSSK-12.</title>
        <authorList>
            <person name="Thevarajoo S."/>
            <person name="Selvaratnam C."/>
            <person name="Goh K.M."/>
            <person name="Chan K.-G."/>
            <person name="Chong C.S."/>
        </authorList>
    </citation>
    <scope>NUCLEOTIDE SEQUENCE [LARGE SCALE GENOMIC DNA]</scope>
    <source>
        <strain evidence="2 3">RSSK-12</strain>
    </source>
</reference>
<dbReference type="Proteomes" id="UP000077552">
    <property type="component" value="Unassembled WGS sequence"/>
</dbReference>
<dbReference type="AlphaFoldDB" id="A0A1A9LHR9"/>
<feature type="transmembrane region" description="Helical" evidence="1">
    <location>
        <begin position="72"/>
        <end position="96"/>
    </location>
</feature>
<name>A0A1A9LHR9_9FLAO</name>
<evidence type="ECO:0000256" key="1">
    <source>
        <dbReference type="SAM" id="Phobius"/>
    </source>
</evidence>
<feature type="transmembrane region" description="Helical" evidence="1">
    <location>
        <begin position="33"/>
        <end position="52"/>
    </location>
</feature>
<keyword evidence="1" id="KW-0812">Transmembrane</keyword>
<dbReference type="STRING" id="1385699.A7A78_01580"/>
<protein>
    <submittedName>
        <fullName evidence="2">Uncharacterized protein</fullName>
    </submittedName>
</protein>
<accession>A0A1A9LHR9</accession>
<keyword evidence="1" id="KW-0472">Membrane</keyword>
<dbReference type="EMBL" id="LXIE01000001">
    <property type="protein sequence ID" value="OAD92627.1"/>
    <property type="molecule type" value="Genomic_DNA"/>
</dbReference>
<sequence length="102" mass="12093">MYRAYWQFYKTIFPFIAAFSILSMLYVGLLWGFILFVTIGLLVGFIGFRTFYNDQFYFYFNLGITKWKLFKVSFIINILVGIPVFSVLIIFITFIFGNLQIT</sequence>
<comment type="caution">
    <text evidence="2">The sequence shown here is derived from an EMBL/GenBank/DDBJ whole genome shotgun (WGS) entry which is preliminary data.</text>
</comment>
<keyword evidence="1" id="KW-1133">Transmembrane helix</keyword>
<proteinExistence type="predicted"/>
<keyword evidence="3" id="KW-1185">Reference proteome</keyword>
<evidence type="ECO:0000313" key="2">
    <source>
        <dbReference type="EMBL" id="OAD92627.1"/>
    </source>
</evidence>
<evidence type="ECO:0000313" key="3">
    <source>
        <dbReference type="Proteomes" id="UP000077552"/>
    </source>
</evidence>
<organism evidence="2 3">
    <name type="scientific">Aequorivita soesokkakensis</name>
    <dbReference type="NCBI Taxonomy" id="1385699"/>
    <lineage>
        <taxon>Bacteria</taxon>
        <taxon>Pseudomonadati</taxon>
        <taxon>Bacteroidota</taxon>
        <taxon>Flavobacteriia</taxon>
        <taxon>Flavobacteriales</taxon>
        <taxon>Flavobacteriaceae</taxon>
        <taxon>Aequorivita</taxon>
    </lineage>
</organism>